<dbReference type="PROSITE" id="PS51186">
    <property type="entry name" value="GNAT"/>
    <property type="match status" value="1"/>
</dbReference>
<dbReference type="InterPro" id="IPR000182">
    <property type="entry name" value="GNAT_dom"/>
</dbReference>
<accession>A0AB35YWH2</accession>
<dbReference type="Pfam" id="PF00583">
    <property type="entry name" value="Acetyltransf_1"/>
    <property type="match status" value="1"/>
</dbReference>
<gene>
    <name evidence="4" type="ORF">VZD24_14325</name>
    <name evidence="3" type="ORF">VZD85_14455</name>
</gene>
<dbReference type="RefSeq" id="WP_342687994.1">
    <property type="nucleotide sequence ID" value="NZ_JAZBJM010000015.1"/>
</dbReference>
<protein>
    <submittedName>
        <fullName evidence="3">GNAT family N-acetyltransferase</fullName>
    </submittedName>
</protein>
<dbReference type="InterPro" id="IPR050769">
    <property type="entry name" value="NAT_camello-type"/>
</dbReference>
<evidence type="ECO:0000256" key="1">
    <source>
        <dbReference type="ARBA" id="ARBA00022679"/>
    </source>
</evidence>
<dbReference type="Gene3D" id="3.40.630.30">
    <property type="match status" value="1"/>
</dbReference>
<keyword evidence="6" id="KW-1185">Reference proteome</keyword>
<reference evidence="3 6" key="1">
    <citation type="submission" date="2024-01" db="EMBL/GenBank/DDBJ databases">
        <title>Aequorivita flavus sp. nov., isolated from deep-sea sediment.</title>
        <authorList>
            <person name="Chen X."/>
        </authorList>
    </citation>
    <scope>NUCLEOTIDE SEQUENCE</scope>
    <source>
        <strain evidence="3">MCCC 1A16923</strain>
        <strain evidence="4 6">MCCC 1A16935</strain>
    </source>
</reference>
<evidence type="ECO:0000313" key="3">
    <source>
        <dbReference type="EMBL" id="MEM0519560.1"/>
    </source>
</evidence>
<evidence type="ECO:0000313" key="6">
    <source>
        <dbReference type="Proteomes" id="UP001390963"/>
    </source>
</evidence>
<keyword evidence="1" id="KW-0808">Transferase</keyword>
<dbReference type="PANTHER" id="PTHR13947:SF37">
    <property type="entry name" value="LD18367P"/>
    <property type="match status" value="1"/>
</dbReference>
<organism evidence="3 5">
    <name type="scientific">Aequorivita flava</name>
    <dbReference type="NCBI Taxonomy" id="3114371"/>
    <lineage>
        <taxon>Bacteria</taxon>
        <taxon>Pseudomonadati</taxon>
        <taxon>Bacteroidota</taxon>
        <taxon>Flavobacteriia</taxon>
        <taxon>Flavobacteriales</taxon>
        <taxon>Flavobacteriaceae</taxon>
        <taxon>Aequorivita</taxon>
    </lineage>
</organism>
<dbReference type="Proteomes" id="UP001390963">
    <property type="component" value="Unassembled WGS sequence"/>
</dbReference>
<dbReference type="CDD" id="cd04301">
    <property type="entry name" value="NAT_SF"/>
    <property type="match status" value="1"/>
</dbReference>
<evidence type="ECO:0000313" key="4">
    <source>
        <dbReference type="EMBL" id="MEM0574698.1"/>
    </source>
</evidence>
<dbReference type="PANTHER" id="PTHR13947">
    <property type="entry name" value="GNAT FAMILY N-ACETYLTRANSFERASE"/>
    <property type="match status" value="1"/>
</dbReference>
<dbReference type="AlphaFoldDB" id="A0AB35YWH2"/>
<dbReference type="SUPFAM" id="SSF55729">
    <property type="entry name" value="Acyl-CoA N-acyltransferases (Nat)"/>
    <property type="match status" value="1"/>
</dbReference>
<dbReference type="GO" id="GO:0008080">
    <property type="term" value="F:N-acetyltransferase activity"/>
    <property type="evidence" value="ECO:0007669"/>
    <property type="project" value="InterPro"/>
</dbReference>
<sequence length="161" mass="18186">MNTPIIRLIEKQDNLQIAKVIRSVLIDFNVPKVGTAYADEALDCMFETYQKPKTAYFVIEENNTIIGGAGIAKLDNYDGNICELQKMYFLPVARGKGLGAQMMEFCLAKAREFGYEKIYLETMEYMSHAQKLYKQAGFSYIEGALGNTGHYSCPVHMIKTL</sequence>
<dbReference type="Proteomes" id="UP001388259">
    <property type="component" value="Unassembled WGS sequence"/>
</dbReference>
<evidence type="ECO:0000259" key="2">
    <source>
        <dbReference type="PROSITE" id="PS51186"/>
    </source>
</evidence>
<comment type="caution">
    <text evidence="3">The sequence shown here is derived from an EMBL/GenBank/DDBJ whole genome shotgun (WGS) entry which is preliminary data.</text>
</comment>
<proteinExistence type="predicted"/>
<dbReference type="EMBL" id="JBANCF010000017">
    <property type="protein sequence ID" value="MEM0574698.1"/>
    <property type="molecule type" value="Genomic_DNA"/>
</dbReference>
<evidence type="ECO:0000313" key="5">
    <source>
        <dbReference type="Proteomes" id="UP001388259"/>
    </source>
</evidence>
<dbReference type="EMBL" id="JAZBJM010000015">
    <property type="protein sequence ID" value="MEM0519560.1"/>
    <property type="molecule type" value="Genomic_DNA"/>
</dbReference>
<feature type="domain" description="N-acetyltransferase" evidence="2">
    <location>
        <begin position="4"/>
        <end position="161"/>
    </location>
</feature>
<dbReference type="InterPro" id="IPR016181">
    <property type="entry name" value="Acyl_CoA_acyltransferase"/>
</dbReference>
<name>A0AB35YWH2_9FLAO</name>